<dbReference type="InParanoid" id="F4P5N4"/>
<dbReference type="STRING" id="684364.F4P5N4"/>
<dbReference type="GO" id="GO:0005737">
    <property type="term" value="C:cytoplasm"/>
    <property type="evidence" value="ECO:0000318"/>
    <property type="project" value="GO_Central"/>
</dbReference>
<evidence type="ECO:0000256" key="7">
    <source>
        <dbReference type="RuleBase" id="RU000304"/>
    </source>
</evidence>
<proteinExistence type="inferred from homology"/>
<dbReference type="PANTHER" id="PTHR11042">
    <property type="entry name" value="EUKARYOTIC TRANSLATION INITIATION FACTOR 2-ALPHA KINASE EIF2-ALPHA KINASE -RELATED"/>
    <property type="match status" value="1"/>
</dbReference>
<dbReference type="PANTHER" id="PTHR11042:SF136">
    <property type="entry name" value="EIF-2-ALPHA KINASE GCN2"/>
    <property type="match status" value="1"/>
</dbReference>
<evidence type="ECO:0000256" key="1">
    <source>
        <dbReference type="ARBA" id="ARBA00022679"/>
    </source>
</evidence>
<name>F4P5N4_BATDJ</name>
<dbReference type="InterPro" id="IPR050339">
    <property type="entry name" value="CC_SR_Kinase"/>
</dbReference>
<dbReference type="GO" id="GO:0034198">
    <property type="term" value="P:cellular response to amino acid starvation"/>
    <property type="evidence" value="ECO:0000318"/>
    <property type="project" value="GO_Central"/>
</dbReference>
<dbReference type="SUPFAM" id="SSF56112">
    <property type="entry name" value="Protein kinase-like (PK-like)"/>
    <property type="match status" value="1"/>
</dbReference>
<dbReference type="PROSITE" id="PS50011">
    <property type="entry name" value="PROTEIN_KINASE_DOM"/>
    <property type="match status" value="1"/>
</dbReference>
<organism evidence="9 10">
    <name type="scientific">Batrachochytrium dendrobatidis (strain JAM81 / FGSC 10211)</name>
    <name type="common">Frog chytrid fungus</name>
    <dbReference type="NCBI Taxonomy" id="684364"/>
    <lineage>
        <taxon>Eukaryota</taxon>
        <taxon>Fungi</taxon>
        <taxon>Fungi incertae sedis</taxon>
        <taxon>Chytridiomycota</taxon>
        <taxon>Chytridiomycota incertae sedis</taxon>
        <taxon>Chytridiomycetes</taxon>
        <taxon>Rhizophydiales</taxon>
        <taxon>Rhizophydiales incertae sedis</taxon>
        <taxon>Batrachochytrium</taxon>
    </lineage>
</organism>
<dbReference type="AlphaFoldDB" id="F4P5N4"/>
<dbReference type="Gene3D" id="3.30.200.20">
    <property type="entry name" value="Phosphorylase Kinase, domain 1"/>
    <property type="match status" value="1"/>
</dbReference>
<dbReference type="PROSITE" id="PS00107">
    <property type="entry name" value="PROTEIN_KINASE_ATP"/>
    <property type="match status" value="1"/>
</dbReference>
<dbReference type="GO" id="GO:0005634">
    <property type="term" value="C:nucleus"/>
    <property type="evidence" value="ECO:0000318"/>
    <property type="project" value="GO_Central"/>
</dbReference>
<gene>
    <name evidence="9" type="ORF">BATDEDRAFT_4810</name>
</gene>
<dbReference type="CDD" id="cd14046">
    <property type="entry name" value="STKc_EIF2AK4_GCN2_rpt2"/>
    <property type="match status" value="1"/>
</dbReference>
<dbReference type="GO" id="GO:0005524">
    <property type="term" value="F:ATP binding"/>
    <property type="evidence" value="ECO:0007669"/>
    <property type="project" value="UniProtKB-UniRule"/>
</dbReference>
<dbReference type="OrthoDB" id="341578at2759"/>
<evidence type="ECO:0000256" key="2">
    <source>
        <dbReference type="ARBA" id="ARBA00022741"/>
    </source>
</evidence>
<feature type="non-terminal residue" evidence="9">
    <location>
        <position position="302"/>
    </location>
</feature>
<dbReference type="EMBL" id="GL882886">
    <property type="protein sequence ID" value="EGF79216.1"/>
    <property type="molecule type" value="Genomic_DNA"/>
</dbReference>
<keyword evidence="2 6" id="KW-0547">Nucleotide-binding</keyword>
<protein>
    <recommendedName>
        <fullName evidence="8">Protein kinase domain-containing protein</fullName>
    </recommendedName>
</protein>
<keyword evidence="10" id="KW-1185">Reference proteome</keyword>
<feature type="non-terminal residue" evidence="9">
    <location>
        <position position="1"/>
    </location>
</feature>
<keyword evidence="1" id="KW-0808">Transferase</keyword>
<evidence type="ECO:0000256" key="3">
    <source>
        <dbReference type="ARBA" id="ARBA00022777"/>
    </source>
</evidence>
<dbReference type="InterPro" id="IPR008271">
    <property type="entry name" value="Ser/Thr_kinase_AS"/>
</dbReference>
<comment type="similarity">
    <text evidence="5">Belongs to the protein kinase superfamily. Ser/Thr protein kinase family. GCN2 subfamily.</text>
</comment>
<reference evidence="9 10" key="1">
    <citation type="submission" date="2009-12" db="EMBL/GenBank/DDBJ databases">
        <title>The draft genome of Batrachochytrium dendrobatidis.</title>
        <authorList>
            <consortium name="US DOE Joint Genome Institute (JGI-PGF)"/>
            <person name="Kuo A."/>
            <person name="Salamov A."/>
            <person name="Schmutz J."/>
            <person name="Lucas S."/>
            <person name="Pitluck S."/>
            <person name="Rosenblum E."/>
            <person name="Stajich J."/>
            <person name="Eisen M."/>
            <person name="Grigoriev I.V."/>
        </authorList>
    </citation>
    <scope>NUCLEOTIDE SEQUENCE [LARGE SCALE GENOMIC DNA]</scope>
    <source>
        <strain evidence="10">JAM81 / FGSC 10211</strain>
    </source>
</reference>
<dbReference type="GO" id="GO:0005829">
    <property type="term" value="C:cytosol"/>
    <property type="evidence" value="ECO:0000318"/>
    <property type="project" value="GO_Central"/>
</dbReference>
<dbReference type="SMART" id="SM00220">
    <property type="entry name" value="S_TKc"/>
    <property type="match status" value="1"/>
</dbReference>
<evidence type="ECO:0000256" key="6">
    <source>
        <dbReference type="PROSITE-ProRule" id="PRU10141"/>
    </source>
</evidence>
<dbReference type="GO" id="GO:0032057">
    <property type="term" value="P:negative regulation of translational initiation in response to stress"/>
    <property type="evidence" value="ECO:0000318"/>
    <property type="project" value="GO_Central"/>
</dbReference>
<evidence type="ECO:0000259" key="8">
    <source>
        <dbReference type="PROSITE" id="PS50011"/>
    </source>
</evidence>
<dbReference type="PROSITE" id="PS00108">
    <property type="entry name" value="PROTEIN_KINASE_ST"/>
    <property type="match status" value="1"/>
</dbReference>
<dbReference type="Pfam" id="PF00069">
    <property type="entry name" value="Pkinase"/>
    <property type="match status" value="1"/>
</dbReference>
<dbReference type="InterPro" id="IPR000719">
    <property type="entry name" value="Prot_kinase_dom"/>
</dbReference>
<accession>F4P5N4</accession>
<dbReference type="InterPro" id="IPR017441">
    <property type="entry name" value="Protein_kinase_ATP_BS"/>
</dbReference>
<dbReference type="GeneID" id="18241511"/>
<evidence type="ECO:0000313" key="9">
    <source>
        <dbReference type="EMBL" id="EGF79216.1"/>
    </source>
</evidence>
<keyword evidence="4 6" id="KW-0067">ATP-binding</keyword>
<dbReference type="GO" id="GO:0004694">
    <property type="term" value="F:eukaryotic translation initiation factor 2alpha kinase activity"/>
    <property type="evidence" value="ECO:0000318"/>
    <property type="project" value="GO_Central"/>
</dbReference>
<keyword evidence="3" id="KW-0418">Kinase</keyword>
<dbReference type="RefSeq" id="XP_006679773.1">
    <property type="nucleotide sequence ID" value="XM_006679710.1"/>
</dbReference>
<dbReference type="Proteomes" id="UP000007241">
    <property type="component" value="Unassembled WGS sequence"/>
</dbReference>
<keyword evidence="7" id="KW-0723">Serine/threonine-protein kinase</keyword>
<dbReference type="HOGENOM" id="CLU_000288_63_23_1"/>
<sequence>RYASDFDEFEQLGRGGFGQVVKARNCLDGAFYAIKKVRMNPKDQERSDRLLREVQTLSRLHNEYVVRQPTSVGTIPKRSTIKSKNPQNRCTVILYIQMEYCEKQTLRDVIDEGLDEKNSWRLFRQILEGLGHIHAQGIIHRDLKPSNVFLDRNRNVKIGDFGLATARRDASISAKNILEQFNSVDDISLTNEIGTPVYVAPEILGETGRYNSKVDMYSLGILFFEMIYPLNTGMQRAHVLRELRAPSIIFPKDFDYDTFEHQSEIIKQLLRHIPKERPSCMQLLQSPLVPTQVEEEYINEEL</sequence>
<evidence type="ECO:0000313" key="10">
    <source>
        <dbReference type="Proteomes" id="UP000007241"/>
    </source>
</evidence>
<feature type="domain" description="Protein kinase" evidence="8">
    <location>
        <begin position="6"/>
        <end position="289"/>
    </location>
</feature>
<dbReference type="FunFam" id="1.10.510.10:FF:000948">
    <property type="entry name" value="Related to GCN2-ser/thr protein kinase"/>
    <property type="match status" value="1"/>
</dbReference>
<evidence type="ECO:0000256" key="5">
    <source>
        <dbReference type="ARBA" id="ARBA00037982"/>
    </source>
</evidence>
<dbReference type="InterPro" id="IPR011009">
    <property type="entry name" value="Kinase-like_dom_sf"/>
</dbReference>
<evidence type="ECO:0000256" key="4">
    <source>
        <dbReference type="ARBA" id="ARBA00022840"/>
    </source>
</evidence>
<dbReference type="Gene3D" id="1.10.510.10">
    <property type="entry name" value="Transferase(Phosphotransferase) domain 1"/>
    <property type="match status" value="1"/>
</dbReference>
<dbReference type="OMA" id="KISTYHE"/>
<feature type="binding site" evidence="6">
    <location>
        <position position="36"/>
    </location>
    <ligand>
        <name>ATP</name>
        <dbReference type="ChEBI" id="CHEBI:30616"/>
    </ligand>
</feature>